<feature type="domain" description="Fimbrial-type adhesion" evidence="1">
    <location>
        <begin position="2"/>
        <end position="170"/>
    </location>
</feature>
<dbReference type="InterPro" id="IPR008966">
    <property type="entry name" value="Adhesion_dom_sf"/>
</dbReference>
<dbReference type="Proteomes" id="UP000078407">
    <property type="component" value="Unassembled WGS sequence"/>
</dbReference>
<gene>
    <name evidence="2" type="ORF">M976_00073</name>
</gene>
<proteinExistence type="predicted"/>
<comment type="caution">
    <text evidence="2">The sequence shown here is derived from an EMBL/GenBank/DDBJ whole genome shotgun (WGS) entry which is preliminary data.</text>
</comment>
<dbReference type="NCBIfam" id="NF011794">
    <property type="entry name" value="PRK15262.1"/>
    <property type="match status" value="1"/>
</dbReference>
<dbReference type="EMBL" id="LXEQ01000001">
    <property type="protein sequence ID" value="OAT33327.1"/>
    <property type="molecule type" value="Genomic_DNA"/>
</dbReference>
<dbReference type="Gene3D" id="2.60.40.1090">
    <property type="entry name" value="Fimbrial-type adhesion domain"/>
    <property type="match status" value="1"/>
</dbReference>
<evidence type="ECO:0000313" key="2">
    <source>
        <dbReference type="EMBL" id="OAT33327.1"/>
    </source>
</evidence>
<dbReference type="Pfam" id="PF00419">
    <property type="entry name" value="Fimbrial"/>
    <property type="match status" value="1"/>
</dbReference>
<dbReference type="InterPro" id="IPR050263">
    <property type="entry name" value="Bact_Fimbrial_Adh_Pro"/>
</dbReference>
<accession>A0ABX2WEU7</accession>
<dbReference type="PANTHER" id="PTHR33420:SF5">
    <property type="entry name" value="FIMBRIAL SUBUNIT"/>
    <property type="match status" value="1"/>
</dbReference>
<protein>
    <submittedName>
        <fullName evidence="2">YadK family fimbrial protein</fullName>
    </submittedName>
</protein>
<organism evidence="2 3">
    <name type="scientific">Buttiauxella ferragutiae ATCC 51602</name>
    <dbReference type="NCBI Taxonomy" id="1354252"/>
    <lineage>
        <taxon>Bacteria</taxon>
        <taxon>Pseudomonadati</taxon>
        <taxon>Pseudomonadota</taxon>
        <taxon>Gammaproteobacteria</taxon>
        <taxon>Enterobacterales</taxon>
        <taxon>Enterobacteriaceae</taxon>
        <taxon>Buttiauxella</taxon>
    </lineage>
</organism>
<evidence type="ECO:0000313" key="3">
    <source>
        <dbReference type="Proteomes" id="UP000078407"/>
    </source>
</evidence>
<dbReference type="InterPro" id="IPR036937">
    <property type="entry name" value="Adhesion_dom_fimbrial_sf"/>
</dbReference>
<dbReference type="RefSeq" id="WP_244272376.1">
    <property type="nucleotide sequence ID" value="NZ_LXEQ01000001.1"/>
</dbReference>
<keyword evidence="3" id="KW-1185">Reference proteome</keyword>
<reference evidence="2 3" key="1">
    <citation type="submission" date="2016-04" db="EMBL/GenBank/DDBJ databases">
        <title>ATOL: Assembling a taxonomically balanced genome-scale reconstruction of the evolutionary history of the Enterobacteriaceae.</title>
        <authorList>
            <person name="Plunkett G.III."/>
            <person name="Neeno-Eckwall E.C."/>
            <person name="Glasner J.D."/>
            <person name="Perna N.T."/>
        </authorList>
    </citation>
    <scope>NUCLEOTIDE SEQUENCE [LARGE SCALE GENOMIC DNA]</scope>
    <source>
        <strain evidence="2 3">ATCC 51602</strain>
    </source>
</reference>
<dbReference type="PANTHER" id="PTHR33420">
    <property type="entry name" value="FIMBRIAL SUBUNIT ELFA-RELATED"/>
    <property type="match status" value="1"/>
</dbReference>
<name>A0ABX2WEU7_9ENTR</name>
<dbReference type="SUPFAM" id="SSF49401">
    <property type="entry name" value="Bacterial adhesins"/>
    <property type="match status" value="1"/>
</dbReference>
<sequence length="170" mass="18376">MNISANIINNTCNVTVENNGSVHLPTVSRDYFSPRGNPPAPLSPTDAAGGQPFKITVDDCVDWVQGEANRLHFQFKPVSEQFPAQSKQVFINEASPSSGGAENVGVVIFSALTNTNVLKSDGSSDVIYDVQDQTSSEYLTDYLFYARYQNTGVVSAGRVASNIMVSVIYD</sequence>
<evidence type="ECO:0000259" key="1">
    <source>
        <dbReference type="Pfam" id="PF00419"/>
    </source>
</evidence>
<dbReference type="InterPro" id="IPR000259">
    <property type="entry name" value="Adhesion_dom_fimbrial"/>
</dbReference>